<organism evidence="2 3">
    <name type="scientific">Mycena maculata</name>
    <dbReference type="NCBI Taxonomy" id="230809"/>
    <lineage>
        <taxon>Eukaryota</taxon>
        <taxon>Fungi</taxon>
        <taxon>Dikarya</taxon>
        <taxon>Basidiomycota</taxon>
        <taxon>Agaricomycotina</taxon>
        <taxon>Agaricomycetes</taxon>
        <taxon>Agaricomycetidae</taxon>
        <taxon>Agaricales</taxon>
        <taxon>Marasmiineae</taxon>
        <taxon>Mycenaceae</taxon>
        <taxon>Mycena</taxon>
    </lineage>
</organism>
<keyword evidence="3" id="KW-1185">Reference proteome</keyword>
<proteinExistence type="predicted"/>
<dbReference type="Proteomes" id="UP001215280">
    <property type="component" value="Unassembled WGS sequence"/>
</dbReference>
<sequence>MVPPELVELIVYHAWGCLSSSHHRHAQSMTSWMLVSRDWLKIVLSVVFRDLWITSYAHIMYILRISTPSNTSFILQFAGITDVHRCEGEYAAQCTELLEFATTDSQRVRDLPTFWRYEGPIYAIPRHIIGFFIRDFTPRITVLHFVLIDCVATCRKWDMTPGILPFMGIIPFPLSLIELHVTFAYTSPPPTILLDAPRGTFYPPPSPFEEMPKNLFDGVRRLVVRDANADFVAFLTTRCPRLERVESTAEFCVEDVPKGVSEDLKAKLVFVRLTRTTAWPGLAASYTGPMPKHLPRTLVEWCEAGLKRPAIRPNPPPSTSGVHLKDSTKPTIPARNKRNSIWRLAKRVFRGRK</sequence>
<reference evidence="2" key="1">
    <citation type="submission" date="2023-03" db="EMBL/GenBank/DDBJ databases">
        <title>Massive genome expansion in bonnet fungi (Mycena s.s.) driven by repeated elements and novel gene families across ecological guilds.</title>
        <authorList>
            <consortium name="Lawrence Berkeley National Laboratory"/>
            <person name="Harder C.B."/>
            <person name="Miyauchi S."/>
            <person name="Viragh M."/>
            <person name="Kuo A."/>
            <person name="Thoen E."/>
            <person name="Andreopoulos B."/>
            <person name="Lu D."/>
            <person name="Skrede I."/>
            <person name="Drula E."/>
            <person name="Henrissat B."/>
            <person name="Morin E."/>
            <person name="Kohler A."/>
            <person name="Barry K."/>
            <person name="LaButti K."/>
            <person name="Morin E."/>
            <person name="Salamov A."/>
            <person name="Lipzen A."/>
            <person name="Mereny Z."/>
            <person name="Hegedus B."/>
            <person name="Baldrian P."/>
            <person name="Stursova M."/>
            <person name="Weitz H."/>
            <person name="Taylor A."/>
            <person name="Grigoriev I.V."/>
            <person name="Nagy L.G."/>
            <person name="Martin F."/>
            <person name="Kauserud H."/>
        </authorList>
    </citation>
    <scope>NUCLEOTIDE SEQUENCE</scope>
    <source>
        <strain evidence="2">CBHHK188m</strain>
    </source>
</reference>
<protein>
    <submittedName>
        <fullName evidence="2">Uncharacterized protein</fullName>
    </submittedName>
</protein>
<evidence type="ECO:0000313" key="3">
    <source>
        <dbReference type="Proteomes" id="UP001215280"/>
    </source>
</evidence>
<dbReference type="AlphaFoldDB" id="A0AAD7N9I8"/>
<comment type="caution">
    <text evidence="2">The sequence shown here is derived from an EMBL/GenBank/DDBJ whole genome shotgun (WGS) entry which is preliminary data.</text>
</comment>
<gene>
    <name evidence="2" type="ORF">DFH07DRAFT_825379</name>
</gene>
<name>A0AAD7N9I8_9AGAR</name>
<accession>A0AAD7N9I8</accession>
<evidence type="ECO:0000313" key="2">
    <source>
        <dbReference type="EMBL" id="KAJ7752463.1"/>
    </source>
</evidence>
<dbReference type="EMBL" id="JARJLG010000074">
    <property type="protein sequence ID" value="KAJ7752463.1"/>
    <property type="molecule type" value="Genomic_DNA"/>
</dbReference>
<feature type="region of interest" description="Disordered" evidence="1">
    <location>
        <begin position="309"/>
        <end position="333"/>
    </location>
</feature>
<evidence type="ECO:0000256" key="1">
    <source>
        <dbReference type="SAM" id="MobiDB-lite"/>
    </source>
</evidence>